<comment type="cofactor">
    <cofactor evidence="1">
        <name>Mg(2+)</name>
        <dbReference type="ChEBI" id="CHEBI:18420"/>
    </cofactor>
</comment>
<dbReference type="OrthoDB" id="9008185at2"/>
<protein>
    <submittedName>
        <fullName evidence="7">DNA mismatch repair protein MutT</fullName>
    </submittedName>
</protein>
<dbReference type="PROSITE" id="PS51462">
    <property type="entry name" value="NUDIX"/>
    <property type="match status" value="1"/>
</dbReference>
<dbReference type="EMBL" id="MKIR01000023">
    <property type="protein sequence ID" value="OFI48797.1"/>
    <property type="molecule type" value="Genomic_DNA"/>
</dbReference>
<dbReference type="AlphaFoldDB" id="A0A1E8GKT2"/>
<evidence type="ECO:0000256" key="1">
    <source>
        <dbReference type="ARBA" id="ARBA00001946"/>
    </source>
</evidence>
<keyword evidence="5" id="KW-0460">Magnesium</keyword>
<feature type="domain" description="Nudix hydrolase" evidence="6">
    <location>
        <begin position="1"/>
        <end position="130"/>
    </location>
</feature>
<dbReference type="SUPFAM" id="SSF55811">
    <property type="entry name" value="Nudix"/>
    <property type="match status" value="1"/>
</dbReference>
<dbReference type="PANTHER" id="PTHR43758:SF2">
    <property type="entry name" value="OXIDIZED PURINE NUCLEOSIDE TRIPHOSPHATE HYDROLASE"/>
    <property type="match status" value="1"/>
</dbReference>
<accession>A0A1E8GKT2</accession>
<dbReference type="Pfam" id="PF00293">
    <property type="entry name" value="NUDIX"/>
    <property type="match status" value="1"/>
</dbReference>
<comment type="caution">
    <text evidence="7">The sequence shown here is derived from an EMBL/GenBank/DDBJ whole genome shotgun (WGS) entry which is preliminary data.</text>
</comment>
<keyword evidence="4" id="KW-0378">Hydrolase</keyword>
<dbReference type="CDD" id="cd18875">
    <property type="entry name" value="NUDIX_Hydrolase"/>
    <property type="match status" value="1"/>
</dbReference>
<evidence type="ECO:0000256" key="5">
    <source>
        <dbReference type="ARBA" id="ARBA00022842"/>
    </source>
</evidence>
<dbReference type="InterPro" id="IPR020084">
    <property type="entry name" value="NUDIX_hydrolase_CS"/>
</dbReference>
<reference evidence="8" key="1">
    <citation type="submission" date="2016-09" db="EMBL/GenBank/DDBJ databases">
        <title>Draft genome sequence of a novel species of the family Streptococcaceae isolated from flowers.</title>
        <authorList>
            <person name="Chuah L.-O."/>
            <person name="Yap K.-P."/>
            <person name="Thong K.L."/>
            <person name="Liong M.T."/>
            <person name="Ahmad R."/>
            <person name="Rusul G."/>
        </authorList>
    </citation>
    <scope>NUCLEOTIDE SEQUENCE [LARGE SCALE GENOMIC DNA]</scope>
    <source>
        <strain evidence="8">DF1</strain>
    </source>
</reference>
<keyword evidence="3" id="KW-0479">Metal-binding</keyword>
<dbReference type="InterPro" id="IPR000086">
    <property type="entry name" value="NUDIX_hydrolase_dom"/>
</dbReference>
<dbReference type="GO" id="GO:0005737">
    <property type="term" value="C:cytoplasm"/>
    <property type="evidence" value="ECO:0007669"/>
    <property type="project" value="TreeGrafter"/>
</dbReference>
<name>A0A1E8GKT2_9LACT</name>
<gene>
    <name evidence="7" type="ORF">BG261_05255</name>
</gene>
<comment type="similarity">
    <text evidence="2">Belongs to the Nudix hydrolase family.</text>
</comment>
<organism evidence="7 8">
    <name type="scientific">Floricoccus tropicus</name>
    <dbReference type="NCBI Taxonomy" id="1859473"/>
    <lineage>
        <taxon>Bacteria</taxon>
        <taxon>Bacillati</taxon>
        <taxon>Bacillota</taxon>
        <taxon>Bacilli</taxon>
        <taxon>Lactobacillales</taxon>
        <taxon>Streptococcaceae</taxon>
        <taxon>Floricoccus</taxon>
    </lineage>
</organism>
<evidence type="ECO:0000313" key="7">
    <source>
        <dbReference type="EMBL" id="OFI48797.1"/>
    </source>
</evidence>
<evidence type="ECO:0000256" key="4">
    <source>
        <dbReference type="ARBA" id="ARBA00022801"/>
    </source>
</evidence>
<evidence type="ECO:0000256" key="2">
    <source>
        <dbReference type="ARBA" id="ARBA00005582"/>
    </source>
</evidence>
<proteinExistence type="inferred from homology"/>
<sequence length="150" mass="17907">MARAEKAILTNMCMIEDGDFILVQDRMNSDWPGLTFPGGHIEHEESFHDAVIREVWEETGLTIQNPYLCGYKQFQTNDDERYVVFFYKTDKFSGELKSSDEGKVFWIRKEELANYELANDFLEMYKIFVDDKLSEFYYRQDGDDWQIEIY</sequence>
<evidence type="ECO:0000259" key="6">
    <source>
        <dbReference type="PROSITE" id="PS51462"/>
    </source>
</evidence>
<evidence type="ECO:0000313" key="8">
    <source>
        <dbReference type="Proteomes" id="UP000178622"/>
    </source>
</evidence>
<dbReference type="STRING" id="1859473.BG261_05255"/>
<dbReference type="GO" id="GO:0016818">
    <property type="term" value="F:hydrolase activity, acting on acid anhydrides, in phosphorus-containing anhydrides"/>
    <property type="evidence" value="ECO:0007669"/>
    <property type="project" value="TreeGrafter"/>
</dbReference>
<keyword evidence="8" id="KW-1185">Reference proteome</keyword>
<dbReference type="GO" id="GO:0046872">
    <property type="term" value="F:metal ion binding"/>
    <property type="evidence" value="ECO:0007669"/>
    <property type="project" value="UniProtKB-KW"/>
</dbReference>
<dbReference type="RefSeq" id="WP_070792730.1">
    <property type="nucleotide sequence ID" value="NZ_MKIR01000023.1"/>
</dbReference>
<evidence type="ECO:0000256" key="3">
    <source>
        <dbReference type="ARBA" id="ARBA00022723"/>
    </source>
</evidence>
<dbReference type="PANTHER" id="PTHR43758">
    <property type="entry name" value="7,8-DIHYDRO-8-OXOGUANINE TRIPHOSPHATASE"/>
    <property type="match status" value="1"/>
</dbReference>
<dbReference type="Gene3D" id="3.90.79.10">
    <property type="entry name" value="Nucleoside Triphosphate Pyrophosphohydrolase"/>
    <property type="match status" value="1"/>
</dbReference>
<dbReference type="PROSITE" id="PS00893">
    <property type="entry name" value="NUDIX_BOX"/>
    <property type="match status" value="1"/>
</dbReference>
<dbReference type="Proteomes" id="UP000178622">
    <property type="component" value="Unassembled WGS sequence"/>
</dbReference>
<dbReference type="InterPro" id="IPR015797">
    <property type="entry name" value="NUDIX_hydrolase-like_dom_sf"/>
</dbReference>